<evidence type="ECO:0000313" key="2">
    <source>
        <dbReference type="EMBL" id="SHE70111.1"/>
    </source>
</evidence>
<dbReference type="SUPFAM" id="SSF50952">
    <property type="entry name" value="Soluble quinoprotein glucose dehydrogenase"/>
    <property type="match status" value="1"/>
</dbReference>
<evidence type="ECO:0000259" key="1">
    <source>
        <dbReference type="Pfam" id="PF07995"/>
    </source>
</evidence>
<dbReference type="EMBL" id="FQUO01000002">
    <property type="protein sequence ID" value="SHE70111.1"/>
    <property type="molecule type" value="Genomic_DNA"/>
</dbReference>
<dbReference type="RefSeq" id="WP_083596347.1">
    <property type="nucleotide sequence ID" value="NZ_FQUO01000002.1"/>
</dbReference>
<dbReference type="PANTHER" id="PTHR33546">
    <property type="entry name" value="LARGE, MULTIFUNCTIONAL SECRETED PROTEIN-RELATED"/>
    <property type="match status" value="1"/>
</dbReference>
<dbReference type="STRING" id="1302690.BUE76_12140"/>
<gene>
    <name evidence="2" type="ORF">SAMN05444008_102315</name>
</gene>
<feature type="domain" description="Glucose/Sorbosone dehydrogenase" evidence="1">
    <location>
        <begin position="263"/>
        <end position="337"/>
    </location>
</feature>
<sequence>MLHRLLFAMVVLATMVLHTGCYRIKKSAGGGQRTQLGERRYAAGDILLPPGYGAQLVASGLNYPTAVSFDAAGNLYCIESGYSYGEDFTTPRLLRLKAGGQTTVIATGDKNGPWTGIDFHEGKFYVAEGGVLEGGRIVEIDPSGTIRPLISNLPSFGDHHTNGPVVRDGQLYFSIGTATNSGVVGADNANYGWLKRKPTFHDIACRDIILSGQNFNTTNVLTEAPADVAITGAFMPYGTGTNKGQVVRGQVPCSGAILRMPLKGGAPQLVAWGLRNPFGLAFAPNGKLYTTENAFDERGSRPVWGAGDVLWEVQQGLWYGWPDFSAGKPIASDEEFNPKKGGQNLRPILQEYPNQPPKPAAIFGVHSSANGFDFSRGTAFGFEGQAFVALFGDMAPEVGKVWSPVGFKVVRVAVATGVIRDFAVNKGKRNGPASWLNNGGLERPVAVKFDPTGTSLYIVDFGKMHTDATGSHPQKASGAIWKIYKK</sequence>
<name>A0A1M4VM16_9BACT</name>
<dbReference type="AlphaFoldDB" id="A0A1M4VM16"/>
<keyword evidence="3" id="KW-1185">Reference proteome</keyword>
<dbReference type="Gene3D" id="2.120.10.30">
    <property type="entry name" value="TolB, C-terminal domain"/>
    <property type="match status" value="1"/>
</dbReference>
<evidence type="ECO:0000313" key="3">
    <source>
        <dbReference type="Proteomes" id="UP000184368"/>
    </source>
</evidence>
<proteinExistence type="predicted"/>
<dbReference type="InterPro" id="IPR011041">
    <property type="entry name" value="Quinoprot_gluc/sorb_DH_b-prop"/>
</dbReference>
<dbReference type="InterPro" id="IPR011042">
    <property type="entry name" value="6-blade_b-propeller_TolB-like"/>
</dbReference>
<dbReference type="InterPro" id="IPR012938">
    <property type="entry name" value="Glc/Sorbosone_DH"/>
</dbReference>
<reference evidence="2 3" key="1">
    <citation type="submission" date="2016-11" db="EMBL/GenBank/DDBJ databases">
        <authorList>
            <person name="Jaros S."/>
            <person name="Januszkiewicz K."/>
            <person name="Wedrychowicz H."/>
        </authorList>
    </citation>
    <scope>NUCLEOTIDE SEQUENCE [LARGE SCALE GENOMIC DNA]</scope>
    <source>
        <strain evidence="2 3">DSM 26897</strain>
    </source>
</reference>
<dbReference type="PANTHER" id="PTHR33546:SF1">
    <property type="entry name" value="LARGE, MULTIFUNCTIONAL SECRETED PROTEIN"/>
    <property type="match status" value="1"/>
</dbReference>
<organism evidence="2 3">
    <name type="scientific">Cnuella takakiae</name>
    <dbReference type="NCBI Taxonomy" id="1302690"/>
    <lineage>
        <taxon>Bacteria</taxon>
        <taxon>Pseudomonadati</taxon>
        <taxon>Bacteroidota</taxon>
        <taxon>Chitinophagia</taxon>
        <taxon>Chitinophagales</taxon>
        <taxon>Chitinophagaceae</taxon>
        <taxon>Cnuella</taxon>
    </lineage>
</organism>
<dbReference type="Pfam" id="PF07995">
    <property type="entry name" value="GSDH"/>
    <property type="match status" value="1"/>
</dbReference>
<accession>A0A1M4VM16</accession>
<dbReference type="OrthoDB" id="9770043at2"/>
<protein>
    <submittedName>
        <fullName evidence="2">Glucose / Sorbosone dehydrogenase</fullName>
    </submittedName>
</protein>
<dbReference type="Proteomes" id="UP000184368">
    <property type="component" value="Unassembled WGS sequence"/>
</dbReference>